<keyword evidence="1" id="KW-0812">Transmembrane</keyword>
<organism evidence="2 3">
    <name type="scientific">Mycolicibacterium llatzerense</name>
    <dbReference type="NCBI Taxonomy" id="280871"/>
    <lineage>
        <taxon>Bacteria</taxon>
        <taxon>Bacillati</taxon>
        <taxon>Actinomycetota</taxon>
        <taxon>Actinomycetes</taxon>
        <taxon>Mycobacteriales</taxon>
        <taxon>Mycobacteriaceae</taxon>
        <taxon>Mycolicibacterium</taxon>
    </lineage>
</organism>
<dbReference type="Pfam" id="PF03596">
    <property type="entry name" value="Cad"/>
    <property type="match status" value="1"/>
</dbReference>
<proteinExistence type="predicted"/>
<feature type="transmembrane region" description="Helical" evidence="1">
    <location>
        <begin position="6"/>
        <end position="29"/>
    </location>
</feature>
<dbReference type="OrthoDB" id="7995400at2"/>
<protein>
    <submittedName>
        <fullName evidence="2">Cadmium transporter</fullName>
    </submittedName>
</protein>
<gene>
    <name evidence="2" type="ORF">TL10_21655</name>
</gene>
<dbReference type="RefSeq" id="WP_043397821.1">
    <property type="nucleotide sequence ID" value="NZ_JXST01000034.1"/>
</dbReference>
<dbReference type="AlphaFoldDB" id="A0A0D1JQW7"/>
<dbReference type="PATRIC" id="fig|280871.6.peg.4480"/>
<reference evidence="2 3" key="1">
    <citation type="submission" date="2015-01" db="EMBL/GenBank/DDBJ databases">
        <title>Genome sequence of Mycobacterium llatzerense and Mycobacterium immunogenum recovered from brain abscess.</title>
        <authorList>
            <person name="Greninger A.L."/>
            <person name="Langelier C."/>
            <person name="Cunningham G."/>
            <person name="Chiu C.Y."/>
            <person name="Miller S."/>
        </authorList>
    </citation>
    <scope>NUCLEOTIDE SEQUENCE [LARGE SCALE GENOMIC DNA]</scope>
    <source>
        <strain evidence="2 3">CLUC14</strain>
    </source>
</reference>
<keyword evidence="3" id="KW-1185">Reference proteome</keyword>
<dbReference type="Proteomes" id="UP000032221">
    <property type="component" value="Unassembled WGS sequence"/>
</dbReference>
<feature type="transmembrane region" description="Helical" evidence="1">
    <location>
        <begin position="142"/>
        <end position="164"/>
    </location>
</feature>
<evidence type="ECO:0000256" key="1">
    <source>
        <dbReference type="SAM" id="Phobius"/>
    </source>
</evidence>
<dbReference type="InterPro" id="IPR004676">
    <property type="entry name" value="Cd-R_transporter"/>
</dbReference>
<feature type="transmembrane region" description="Helical" evidence="1">
    <location>
        <begin position="41"/>
        <end position="65"/>
    </location>
</feature>
<dbReference type="STRING" id="280871.TL10_21655"/>
<evidence type="ECO:0000313" key="2">
    <source>
        <dbReference type="EMBL" id="KIU14974.1"/>
    </source>
</evidence>
<comment type="caution">
    <text evidence="2">The sequence shown here is derived from an EMBL/GenBank/DDBJ whole genome shotgun (WGS) entry which is preliminary data.</text>
</comment>
<sequence length="201" mass="20488">MSLATIAQAVATFAATNVDDLVVLAVFFGQARGHRSAAMRVIAGQYLGFTAIVVVSICAALAGAALLPTAVLPYLGLLPIMLGLKAAWDAWQSRGTEPSETEGGAASSAPGIWQVAGVTFANGGDNVGVYVPMFAVATAGTVALYVTVFLIGVGVWCAAGGYLASHPIVARTFSRWGHVILPVVLIAVGTTILVEGGVFAR</sequence>
<keyword evidence="1" id="KW-0472">Membrane</keyword>
<feature type="transmembrane region" description="Helical" evidence="1">
    <location>
        <begin position="176"/>
        <end position="200"/>
    </location>
</feature>
<accession>A0A0D1JQW7</accession>
<name>A0A0D1JQW7_9MYCO</name>
<evidence type="ECO:0000313" key="3">
    <source>
        <dbReference type="Proteomes" id="UP000032221"/>
    </source>
</evidence>
<keyword evidence="1" id="KW-1133">Transmembrane helix</keyword>
<dbReference type="EMBL" id="JXST01000034">
    <property type="protein sequence ID" value="KIU14974.1"/>
    <property type="molecule type" value="Genomic_DNA"/>
</dbReference>